<evidence type="ECO:0000313" key="5">
    <source>
        <dbReference type="Proteomes" id="UP001177935"/>
    </source>
</evidence>
<dbReference type="InterPro" id="IPR047951">
    <property type="entry name" value="Transpos_ISL3"/>
</dbReference>
<name>A0AB35N2J6_VIBSP</name>
<dbReference type="RefSeq" id="WP_102535474.1">
    <property type="nucleotide sequence ID" value="NZ_CAWNTE010000147.1"/>
</dbReference>
<evidence type="ECO:0000313" key="4">
    <source>
        <dbReference type="EMBL" id="MDP2502557.1"/>
    </source>
</evidence>
<dbReference type="Pfam" id="PF01610">
    <property type="entry name" value="DDE_Tnp_ISL3"/>
    <property type="match status" value="1"/>
</dbReference>
<dbReference type="InterPro" id="IPR002560">
    <property type="entry name" value="Transposase_DDE"/>
</dbReference>
<dbReference type="AlphaFoldDB" id="A0AB35N2J6"/>
<evidence type="ECO:0000259" key="2">
    <source>
        <dbReference type="Pfam" id="PF13542"/>
    </source>
</evidence>
<feature type="domain" description="Transposase IS204/IS1001/IS1096/IS1165 helix-turn-helix" evidence="2">
    <location>
        <begin position="84"/>
        <end position="133"/>
    </location>
</feature>
<dbReference type="NCBIfam" id="NF033550">
    <property type="entry name" value="transpos_ISL3"/>
    <property type="match status" value="1"/>
</dbReference>
<feature type="domain" description="Transposase IS204/IS1001/IS1096/IS1165 DDE" evidence="1">
    <location>
        <begin position="149"/>
        <end position="390"/>
    </location>
</feature>
<accession>A0AB35N2J6</accession>
<dbReference type="Pfam" id="PF14690">
    <property type="entry name" value="Zn_ribbon_ISL3"/>
    <property type="match status" value="1"/>
</dbReference>
<dbReference type="EMBL" id="JAUYVL010000012">
    <property type="protein sequence ID" value="MDP2502557.1"/>
    <property type="molecule type" value="Genomic_DNA"/>
</dbReference>
<feature type="domain" description="Transposase IS204/IS1001/IS1096/IS1165 zinc-finger" evidence="3">
    <location>
        <begin position="40"/>
        <end position="79"/>
    </location>
</feature>
<organism evidence="4 5">
    <name type="scientific">Vibrio splendidus</name>
    <dbReference type="NCBI Taxonomy" id="29497"/>
    <lineage>
        <taxon>Bacteria</taxon>
        <taxon>Pseudomonadati</taxon>
        <taxon>Pseudomonadota</taxon>
        <taxon>Gammaproteobacteria</taxon>
        <taxon>Vibrionales</taxon>
        <taxon>Vibrionaceae</taxon>
        <taxon>Vibrio</taxon>
    </lineage>
</organism>
<reference evidence="4" key="1">
    <citation type="submission" date="2023-07" db="EMBL/GenBank/DDBJ databases">
        <title>Genome content predicts the carbon catabolic preferences of heterotrophic bacteria.</title>
        <authorList>
            <person name="Gralka M."/>
        </authorList>
    </citation>
    <scope>NUCLEOTIDE SEQUENCE</scope>
    <source>
        <strain evidence="4">6E02</strain>
    </source>
</reference>
<protein>
    <submittedName>
        <fullName evidence="4">ISL3 family transposase</fullName>
    </submittedName>
</protein>
<evidence type="ECO:0000259" key="3">
    <source>
        <dbReference type="Pfam" id="PF14690"/>
    </source>
</evidence>
<sequence>MPNHTFLSSFWEGFQIVKSHQTASLITLTLKPNSEAKCLCGLEAEAIHEYQWRHVKDAMLLGVPVELYVQTRRIKCRNCGIKTESISWLEPYARITKRLKSYIEQLLPLLPIKHISQLTSVHWHTIKEIDKRRLRQVVPSVKWEDLRQLVMDEFAIFKGHRYATVIADAKTHQVIWIGLGRSRKDIRPFFELLGKHGNNIEAVAVAMDMNTAFDLEVQAHCPNAKVVYDLFHVVAKFGREVMDRVRVDQANKLKQDKKARQWVKRSRWVLLKNRGNLNTQQDSYLTEILNINKDLMTTYILGAQLKELWYCESEVHAKGLWEAWWAQVQESGIKPLKEFARKLSPYLHGILASASYPLNTCTLEGINNKIKLIKRMGYGYRDTDYFFLKIKAAFPGKPR</sequence>
<gene>
    <name evidence="4" type="ORF">Q8W42_17725</name>
</gene>
<dbReference type="PANTHER" id="PTHR33498">
    <property type="entry name" value="TRANSPOSASE FOR INSERTION SEQUENCE ELEMENT IS1557"/>
    <property type="match status" value="1"/>
</dbReference>
<comment type="caution">
    <text evidence="4">The sequence shown here is derived from an EMBL/GenBank/DDBJ whole genome shotgun (WGS) entry which is preliminary data.</text>
</comment>
<dbReference type="Pfam" id="PF13542">
    <property type="entry name" value="HTH_Tnp_ISL3"/>
    <property type="match status" value="1"/>
</dbReference>
<dbReference type="InterPro" id="IPR032877">
    <property type="entry name" value="Transposase_HTH"/>
</dbReference>
<dbReference type="InterPro" id="IPR029261">
    <property type="entry name" value="Transposase_Znf"/>
</dbReference>
<proteinExistence type="predicted"/>
<dbReference type="PANTHER" id="PTHR33498:SF1">
    <property type="entry name" value="TRANSPOSASE FOR INSERTION SEQUENCE ELEMENT IS1557"/>
    <property type="match status" value="1"/>
</dbReference>
<dbReference type="Proteomes" id="UP001177935">
    <property type="component" value="Unassembled WGS sequence"/>
</dbReference>
<evidence type="ECO:0000259" key="1">
    <source>
        <dbReference type="Pfam" id="PF01610"/>
    </source>
</evidence>